<keyword evidence="2" id="KW-0472">Membrane</keyword>
<feature type="region of interest" description="Disordered" evidence="1">
    <location>
        <begin position="936"/>
        <end position="989"/>
    </location>
</feature>
<name>A0A8S3S7T4_MYTED</name>
<gene>
    <name evidence="4" type="ORF">MEDL_31065</name>
</gene>
<reference evidence="4" key="1">
    <citation type="submission" date="2021-03" db="EMBL/GenBank/DDBJ databases">
        <authorList>
            <person name="Bekaert M."/>
        </authorList>
    </citation>
    <scope>NUCLEOTIDE SEQUENCE</scope>
</reference>
<evidence type="ECO:0000256" key="1">
    <source>
        <dbReference type="SAM" id="MobiDB-lite"/>
    </source>
</evidence>
<keyword evidence="2" id="KW-0812">Transmembrane</keyword>
<dbReference type="OrthoDB" id="6203742at2759"/>
<comment type="caution">
    <text evidence="4">The sequence shown here is derived from an EMBL/GenBank/DDBJ whole genome shotgun (WGS) entry which is preliminary data.</text>
</comment>
<sequence length="989" mass="110658">MFIKVVILLCVVVGVLSKVIPITNICESQEGILRCSYSGEGQYLSLQQLDNYREIHFTRFFHPSTLFVDNAKHLKRIIIHSGSVRCEDITTNNPEVLVTIAGIPCKPKSTSTVKSMIQPTTTFKSTSTVKSMIQPTTTFKSTMAASTTMDAIETMLVIVVKFMLVRRKNRTVTEITNSNSDSFEVFNIQSWIQFDDNLENPDKMNFEISGDVRSLTVFRKTRYQLSHQVQKSPVASCSTGHLNFRQLVRHWKRYHELEIHAHKCPLCGITDTRRNDLKWHIRVMHWVTGGNMENLMKSVVGVIIINTQYKEPGTAVLSKYVRPSQCSTEEAVVEADCRITGVTPADFEDEEVVVEVFEEVVEVGEVYYEALIQGKWHNNNGRSIRGAIRTLTPFRKYRIPERDDITIPFVQDPWTLPPQYSDQPTGPVPDHNPFIPSSVSTPIRPLQPTRLVRPKIPQAFLTHSTGTSTPGPVQQPYLRTPLPQQQHPASAAGRTPIPPLLLKIEKFKGDNSQNPETWLNTFQQYCSFYDVSKQNSAESFPFRLEDHARIWPKFPAYLLTRAPKPTLKTPAHFAALYPALPPATQSSQPAVTTTNSIPAGTTGNLNSTSAPVSTSGLFSLIPALTTSVPIASTSTKTTTSTTLTTSVPVATASTATKTATAITSGGKLFVENLKFGRQRKCLVTEFVDVYYLYGRCVTTVYHIMVHETRGKIESHLWKMEFGLLKDLQAISQIQWNKFHIDERVANAIRRTLHRSQTMHASCIRAPSLSHIDREIIMAGRVFFALGLLICINAAFVQLKEEKCVRGFRVCTRVSETILRCGRGVRCITVHHPTTIVICQSPSTVVRVWSGAGIGINGCKVEDVQLWMSKFEERKHKGLQIGQLSTKLSGPLHILDSQFHLDQLSRQMGSGAFQHLGDLGSQSTFPEIVDDNNNEVPCEMNAGSDTVVDKNDNETDCQKTEISPEKNTTTQAQDDKVNTVSNPRRLTTEN</sequence>
<feature type="transmembrane region" description="Helical" evidence="2">
    <location>
        <begin position="775"/>
        <end position="798"/>
    </location>
</feature>
<feature type="compositionally biased region" description="Basic and acidic residues" evidence="1">
    <location>
        <begin position="946"/>
        <end position="963"/>
    </location>
</feature>
<evidence type="ECO:0000313" key="5">
    <source>
        <dbReference type="Proteomes" id="UP000683360"/>
    </source>
</evidence>
<dbReference type="Proteomes" id="UP000683360">
    <property type="component" value="Unassembled WGS sequence"/>
</dbReference>
<keyword evidence="5" id="KW-1185">Reference proteome</keyword>
<accession>A0A8S3S7T4</accession>
<organism evidence="4 5">
    <name type="scientific">Mytilus edulis</name>
    <name type="common">Blue mussel</name>
    <dbReference type="NCBI Taxonomy" id="6550"/>
    <lineage>
        <taxon>Eukaryota</taxon>
        <taxon>Metazoa</taxon>
        <taxon>Spiralia</taxon>
        <taxon>Lophotrochozoa</taxon>
        <taxon>Mollusca</taxon>
        <taxon>Bivalvia</taxon>
        <taxon>Autobranchia</taxon>
        <taxon>Pteriomorphia</taxon>
        <taxon>Mytilida</taxon>
        <taxon>Mytiloidea</taxon>
        <taxon>Mytilidae</taxon>
        <taxon>Mytilinae</taxon>
        <taxon>Mytilus</taxon>
    </lineage>
</organism>
<proteinExistence type="predicted"/>
<evidence type="ECO:0008006" key="6">
    <source>
        <dbReference type="Google" id="ProtNLM"/>
    </source>
</evidence>
<keyword evidence="3" id="KW-0732">Signal</keyword>
<protein>
    <recommendedName>
        <fullName evidence="6">C2H2-type domain-containing protein</fullName>
    </recommendedName>
</protein>
<feature type="signal peptide" evidence="3">
    <location>
        <begin position="1"/>
        <end position="17"/>
    </location>
</feature>
<dbReference type="AlphaFoldDB" id="A0A8S3S7T4"/>
<keyword evidence="2" id="KW-1133">Transmembrane helix</keyword>
<feature type="chain" id="PRO_5035774362" description="C2H2-type domain-containing protein" evidence="3">
    <location>
        <begin position="18"/>
        <end position="989"/>
    </location>
</feature>
<feature type="region of interest" description="Disordered" evidence="1">
    <location>
        <begin position="584"/>
        <end position="605"/>
    </location>
</feature>
<evidence type="ECO:0000256" key="3">
    <source>
        <dbReference type="SAM" id="SignalP"/>
    </source>
</evidence>
<evidence type="ECO:0000313" key="4">
    <source>
        <dbReference type="EMBL" id="CAG2217369.1"/>
    </source>
</evidence>
<evidence type="ECO:0000256" key="2">
    <source>
        <dbReference type="SAM" id="Phobius"/>
    </source>
</evidence>
<feature type="compositionally biased region" description="Polar residues" evidence="1">
    <location>
        <begin position="964"/>
        <end position="989"/>
    </location>
</feature>
<dbReference type="EMBL" id="CAJPWZ010001534">
    <property type="protein sequence ID" value="CAG2217369.1"/>
    <property type="molecule type" value="Genomic_DNA"/>
</dbReference>